<dbReference type="STRING" id="520762.AN619_19220"/>
<evidence type="ECO:0000256" key="4">
    <source>
        <dbReference type="ARBA" id="ARBA00023004"/>
    </source>
</evidence>
<dbReference type="Gene3D" id="3.10.20.30">
    <property type="match status" value="1"/>
</dbReference>
<evidence type="ECO:0000256" key="1">
    <source>
        <dbReference type="ARBA" id="ARBA00022714"/>
    </source>
</evidence>
<dbReference type="InterPro" id="IPR036010">
    <property type="entry name" value="2Fe-2S_ferredoxin-like_sf"/>
</dbReference>
<accession>A0A140L3H1</accession>
<keyword evidence="1" id="KW-0001">2Fe-2S</keyword>
<dbReference type="InterPro" id="IPR001041">
    <property type="entry name" value="2Fe-2S_ferredoxin-type"/>
</dbReference>
<evidence type="ECO:0000256" key="6">
    <source>
        <dbReference type="ARBA" id="ARBA00060707"/>
    </source>
</evidence>
<dbReference type="InterPro" id="IPR002888">
    <property type="entry name" value="2Fe-2S-bd"/>
</dbReference>
<dbReference type="InterPro" id="IPR036884">
    <property type="entry name" value="2Fe-2S-bd_dom_sf"/>
</dbReference>
<reference evidence="8 9" key="1">
    <citation type="submission" date="2015-12" db="EMBL/GenBank/DDBJ databases">
        <title>Draft genome sequence of the thermoanaerobe Thermotalea metallivorans, an isolate from the runoff channel of the Great Artesian Basin, Australia.</title>
        <authorList>
            <person name="Patel B.K."/>
        </authorList>
    </citation>
    <scope>NUCLEOTIDE SEQUENCE [LARGE SCALE GENOMIC DNA]</scope>
    <source>
        <strain evidence="8 9">B2-1</strain>
    </source>
</reference>
<dbReference type="InterPro" id="IPR012675">
    <property type="entry name" value="Beta-grasp_dom_sf"/>
</dbReference>
<dbReference type="AlphaFoldDB" id="A0A140L3H1"/>
<dbReference type="OrthoDB" id="9796880at2"/>
<dbReference type="PROSITE" id="PS00197">
    <property type="entry name" value="2FE2S_FER_1"/>
    <property type="match status" value="1"/>
</dbReference>
<evidence type="ECO:0000256" key="2">
    <source>
        <dbReference type="ARBA" id="ARBA00022723"/>
    </source>
</evidence>
<dbReference type="PATRIC" id="fig|520762.4.peg.2128"/>
<dbReference type="Pfam" id="PF01799">
    <property type="entry name" value="Fer2_2"/>
    <property type="match status" value="1"/>
</dbReference>
<dbReference type="PANTHER" id="PTHR44379">
    <property type="entry name" value="OXIDOREDUCTASE WITH IRON-SULFUR SUBUNIT"/>
    <property type="match status" value="1"/>
</dbReference>
<dbReference type="SUPFAM" id="SSF47741">
    <property type="entry name" value="CO dehydrogenase ISP C-domain like"/>
    <property type="match status" value="1"/>
</dbReference>
<dbReference type="PROSITE" id="PS51085">
    <property type="entry name" value="2FE2S_FER_2"/>
    <property type="match status" value="1"/>
</dbReference>
<organism evidence="8 9">
    <name type="scientific">Thermotalea metallivorans</name>
    <dbReference type="NCBI Taxonomy" id="520762"/>
    <lineage>
        <taxon>Bacteria</taxon>
        <taxon>Bacillati</taxon>
        <taxon>Bacillota</taxon>
        <taxon>Clostridia</taxon>
        <taxon>Peptostreptococcales</taxon>
        <taxon>Thermotaleaceae</taxon>
        <taxon>Thermotalea</taxon>
    </lineage>
</organism>
<proteinExistence type="predicted"/>
<dbReference type="FunFam" id="1.10.150.120:FF:000003">
    <property type="entry name" value="Carbon monoxide dehydrogenase, small subunit"/>
    <property type="match status" value="1"/>
</dbReference>
<dbReference type="RefSeq" id="WP_068556476.1">
    <property type="nucleotide sequence ID" value="NZ_LOEE01000041.1"/>
</dbReference>
<dbReference type="EC" id="1.17.1.5" evidence="8"/>
<keyword evidence="3 8" id="KW-0560">Oxidoreductase</keyword>
<dbReference type="PANTHER" id="PTHR44379:SF5">
    <property type="entry name" value="OXIDOREDUCTASE WITH IRON-SULFUR SUBUNIT"/>
    <property type="match status" value="1"/>
</dbReference>
<protein>
    <submittedName>
        <fullName evidence="8">Nicotinate dehydrogenase small FeS subunit</fullName>
        <ecNumber evidence="8">1.17.1.5</ecNumber>
    </submittedName>
</protein>
<dbReference type="GO" id="GO:0051537">
    <property type="term" value="F:2 iron, 2 sulfur cluster binding"/>
    <property type="evidence" value="ECO:0007669"/>
    <property type="project" value="UniProtKB-KW"/>
</dbReference>
<dbReference type="CDD" id="cd00207">
    <property type="entry name" value="fer2"/>
    <property type="match status" value="1"/>
</dbReference>
<keyword evidence="5" id="KW-0411">Iron-sulfur</keyword>
<dbReference type="SUPFAM" id="SSF54292">
    <property type="entry name" value="2Fe-2S ferredoxin-like"/>
    <property type="match status" value="1"/>
</dbReference>
<dbReference type="EMBL" id="LOEE01000041">
    <property type="protein sequence ID" value="KXG75096.1"/>
    <property type="molecule type" value="Genomic_DNA"/>
</dbReference>
<keyword evidence="9" id="KW-1185">Reference proteome</keyword>
<dbReference type="GO" id="GO:0046872">
    <property type="term" value="F:metal ion binding"/>
    <property type="evidence" value="ECO:0007669"/>
    <property type="project" value="UniProtKB-KW"/>
</dbReference>
<comment type="pathway">
    <text evidence="6">Alkaloid degradation; nicotine degradation.</text>
</comment>
<evidence type="ECO:0000313" key="9">
    <source>
        <dbReference type="Proteomes" id="UP000070456"/>
    </source>
</evidence>
<dbReference type="Gene3D" id="1.10.150.120">
    <property type="entry name" value="[2Fe-2S]-binding domain"/>
    <property type="match status" value="1"/>
</dbReference>
<dbReference type="Pfam" id="PF00111">
    <property type="entry name" value="Fer2"/>
    <property type="match status" value="1"/>
</dbReference>
<evidence type="ECO:0000256" key="3">
    <source>
        <dbReference type="ARBA" id="ARBA00023002"/>
    </source>
</evidence>
<gene>
    <name evidence="8" type="primary">ndhS_2</name>
    <name evidence="8" type="ORF">AN619_19220</name>
</gene>
<feature type="domain" description="2Fe-2S ferredoxin-type" evidence="7">
    <location>
        <begin position="2"/>
        <end position="78"/>
    </location>
</feature>
<evidence type="ECO:0000313" key="8">
    <source>
        <dbReference type="EMBL" id="KXG75096.1"/>
    </source>
</evidence>
<dbReference type="FunFam" id="3.10.20.30:FF:000020">
    <property type="entry name" value="Xanthine dehydrogenase iron-sulfur subunit"/>
    <property type="match status" value="1"/>
</dbReference>
<evidence type="ECO:0000256" key="5">
    <source>
        <dbReference type="ARBA" id="ARBA00023014"/>
    </source>
</evidence>
<comment type="caution">
    <text evidence="8">The sequence shown here is derived from an EMBL/GenBank/DDBJ whole genome shotgun (WGS) entry which is preliminary data.</text>
</comment>
<keyword evidence="2" id="KW-0479">Metal-binding</keyword>
<evidence type="ECO:0000259" key="7">
    <source>
        <dbReference type="PROSITE" id="PS51085"/>
    </source>
</evidence>
<name>A0A140L3H1_9FIRM</name>
<dbReference type="GO" id="GO:0050138">
    <property type="term" value="F:nicotinate dehydrogenase activity"/>
    <property type="evidence" value="ECO:0007669"/>
    <property type="project" value="UniProtKB-EC"/>
</dbReference>
<sequence>MVHIRLTVNGKTYGLDVEEGVRLIDVLRDQLRLTGTKEGCGEGECGACTVIMDGRTVNSCLVMAFQADGSDITTIEGIAKGGTLHPIQRAFLEVGAVQCGFCTPGMVLSAKALLDKNPEPTREEIREGISGNLCRCTGYHKIVDAIALASSYIRGGKEDGTS</sequence>
<dbReference type="InterPro" id="IPR006058">
    <property type="entry name" value="2Fe2S_fd_BS"/>
</dbReference>
<keyword evidence="4" id="KW-0408">Iron</keyword>
<dbReference type="Proteomes" id="UP000070456">
    <property type="component" value="Unassembled WGS sequence"/>
</dbReference>
<dbReference type="InterPro" id="IPR051452">
    <property type="entry name" value="Diverse_Oxidoreductases"/>
</dbReference>